<evidence type="ECO:0000256" key="6">
    <source>
        <dbReference type="ARBA" id="ARBA00023157"/>
    </source>
</evidence>
<reference evidence="16 17" key="1">
    <citation type="journal article" date="2018" name="Front. Microbiol.">
        <title>Genome-Wide Analysis of Corynespora cassiicola Leaf Fall Disease Putative Effectors.</title>
        <authorList>
            <person name="Lopez D."/>
            <person name="Ribeiro S."/>
            <person name="Label P."/>
            <person name="Fumanal B."/>
            <person name="Venisse J.S."/>
            <person name="Kohler A."/>
            <person name="de Oliveira R.R."/>
            <person name="Labutti K."/>
            <person name="Lipzen A."/>
            <person name="Lail K."/>
            <person name="Bauer D."/>
            <person name="Ohm R.A."/>
            <person name="Barry K.W."/>
            <person name="Spatafora J."/>
            <person name="Grigoriev I.V."/>
            <person name="Martin F.M."/>
            <person name="Pujade-Renaud V."/>
        </authorList>
    </citation>
    <scope>NUCLEOTIDE SEQUENCE [LARGE SCALE GENOMIC DNA]</scope>
    <source>
        <strain evidence="16 17">Philippines</strain>
    </source>
</reference>
<evidence type="ECO:0000256" key="2">
    <source>
        <dbReference type="ARBA" id="ARBA00008834"/>
    </source>
</evidence>
<evidence type="ECO:0000256" key="10">
    <source>
        <dbReference type="ARBA" id="ARBA00023316"/>
    </source>
</evidence>
<dbReference type="EMBL" id="KZ678132">
    <property type="protein sequence ID" value="PSN69551.1"/>
    <property type="molecule type" value="Genomic_DNA"/>
</dbReference>
<evidence type="ECO:0000256" key="1">
    <source>
        <dbReference type="ARBA" id="ARBA00004613"/>
    </source>
</evidence>
<dbReference type="GO" id="GO:0047911">
    <property type="term" value="F:galacturan 1,4-alpha-galacturonidase activity"/>
    <property type="evidence" value="ECO:0007669"/>
    <property type="project" value="UniProtKB-EC"/>
</dbReference>
<evidence type="ECO:0000256" key="4">
    <source>
        <dbReference type="ARBA" id="ARBA00022729"/>
    </source>
</evidence>
<evidence type="ECO:0000256" key="11">
    <source>
        <dbReference type="ARBA" id="ARBA00023326"/>
    </source>
</evidence>
<dbReference type="OrthoDB" id="339764at2759"/>
<evidence type="ECO:0000256" key="5">
    <source>
        <dbReference type="ARBA" id="ARBA00022801"/>
    </source>
</evidence>
<organism evidence="16 17">
    <name type="scientific">Corynespora cassiicola Philippines</name>
    <dbReference type="NCBI Taxonomy" id="1448308"/>
    <lineage>
        <taxon>Eukaryota</taxon>
        <taxon>Fungi</taxon>
        <taxon>Dikarya</taxon>
        <taxon>Ascomycota</taxon>
        <taxon>Pezizomycotina</taxon>
        <taxon>Dothideomycetes</taxon>
        <taxon>Pleosporomycetidae</taxon>
        <taxon>Pleosporales</taxon>
        <taxon>Corynesporascaceae</taxon>
        <taxon>Corynespora</taxon>
    </lineage>
</organism>
<evidence type="ECO:0000256" key="7">
    <source>
        <dbReference type="ARBA" id="ARBA00023180"/>
    </source>
</evidence>
<comment type="subcellular location">
    <subcellularLocation>
        <location evidence="1">Secreted</location>
    </subcellularLocation>
</comment>
<name>A0A2T2NVT0_CORCC</name>
<gene>
    <name evidence="16" type="ORF">BS50DRAFT_570955</name>
</gene>
<dbReference type="InterPro" id="IPR011050">
    <property type="entry name" value="Pectin_lyase_fold/virulence"/>
</dbReference>
<dbReference type="STRING" id="1448308.A0A2T2NVT0"/>
<evidence type="ECO:0000256" key="9">
    <source>
        <dbReference type="ARBA" id="ARBA00023295"/>
    </source>
</evidence>
<evidence type="ECO:0000313" key="16">
    <source>
        <dbReference type="EMBL" id="PSN69551.1"/>
    </source>
</evidence>
<evidence type="ECO:0000256" key="12">
    <source>
        <dbReference type="ARBA" id="ARBA00037312"/>
    </source>
</evidence>
<keyword evidence="7" id="KW-0325">Glycoprotein</keyword>
<dbReference type="GO" id="GO:0071555">
    <property type="term" value="P:cell wall organization"/>
    <property type="evidence" value="ECO:0007669"/>
    <property type="project" value="UniProtKB-KW"/>
</dbReference>
<accession>A0A2T2NVT0</accession>
<comment type="similarity">
    <text evidence="2 15">Belongs to the glycosyl hydrolase 28 family.</text>
</comment>
<dbReference type="InterPro" id="IPR012334">
    <property type="entry name" value="Pectin_lyas_fold"/>
</dbReference>
<dbReference type="PANTHER" id="PTHR31736">
    <property type="match status" value="1"/>
</dbReference>
<keyword evidence="10" id="KW-0961">Cell wall biogenesis/degradation</keyword>
<dbReference type="PANTHER" id="PTHR31736:SF12">
    <property type="entry name" value="EXO-POLYGALACTURONASE, PUTATIVE-RELATED"/>
    <property type="match status" value="1"/>
</dbReference>
<keyword evidence="11" id="KW-0624">Polysaccharide degradation</keyword>
<keyword evidence="9 15" id="KW-0326">Glycosidase</keyword>
<evidence type="ECO:0000256" key="14">
    <source>
        <dbReference type="ARBA" id="ARBA00048766"/>
    </source>
</evidence>
<feature type="non-terminal residue" evidence="16">
    <location>
        <position position="103"/>
    </location>
</feature>
<keyword evidence="6" id="KW-1015">Disulfide bond</keyword>
<evidence type="ECO:0000256" key="13">
    <source>
        <dbReference type="ARBA" id="ARBA00038933"/>
    </source>
</evidence>
<dbReference type="InterPro" id="IPR000743">
    <property type="entry name" value="Glyco_hydro_28"/>
</dbReference>
<dbReference type="Proteomes" id="UP000240883">
    <property type="component" value="Unassembled WGS sequence"/>
</dbReference>
<evidence type="ECO:0000256" key="3">
    <source>
        <dbReference type="ARBA" id="ARBA00022525"/>
    </source>
</evidence>
<keyword evidence="4" id="KW-0732">Signal</keyword>
<dbReference type="AlphaFoldDB" id="A0A2T2NVT0"/>
<keyword evidence="17" id="KW-1185">Reference proteome</keyword>
<protein>
    <recommendedName>
        <fullName evidence="13">galacturonan 1,4-alpha-galacturonidase</fullName>
        <ecNumber evidence="13">3.2.1.67</ecNumber>
    </recommendedName>
</protein>
<sequence>MNGTNLLFENITCGDISADASSGYNWVQNADGFNTMDARSVSLKNFLYYRGDNCLAIKSRLYNIRIENITCEGGNGVTIEILGQYLEDSSVEDVSIRNARVSG</sequence>
<keyword evidence="3" id="KW-0964">Secreted</keyword>
<evidence type="ECO:0000256" key="8">
    <source>
        <dbReference type="ARBA" id="ARBA00023277"/>
    </source>
</evidence>
<evidence type="ECO:0000256" key="15">
    <source>
        <dbReference type="RuleBase" id="RU361169"/>
    </source>
</evidence>
<keyword evidence="8" id="KW-0119">Carbohydrate metabolism</keyword>
<dbReference type="Gene3D" id="2.160.20.10">
    <property type="entry name" value="Single-stranded right-handed beta-helix, Pectin lyase-like"/>
    <property type="match status" value="1"/>
</dbReference>
<evidence type="ECO:0000313" key="17">
    <source>
        <dbReference type="Proteomes" id="UP000240883"/>
    </source>
</evidence>
<dbReference type="Pfam" id="PF00295">
    <property type="entry name" value="Glyco_hydro_28"/>
    <property type="match status" value="1"/>
</dbReference>
<proteinExistence type="inferred from homology"/>
<dbReference type="GO" id="GO:0000272">
    <property type="term" value="P:polysaccharide catabolic process"/>
    <property type="evidence" value="ECO:0007669"/>
    <property type="project" value="UniProtKB-KW"/>
</dbReference>
<comment type="catalytic activity">
    <reaction evidence="14">
        <text>[(1-&gt;4)-alpha-D-galacturonosyl](n) + H2O = alpha-D-galacturonate + [(1-&gt;4)-alpha-D-galacturonosyl](n-1)</text>
        <dbReference type="Rhea" id="RHEA:14117"/>
        <dbReference type="Rhea" id="RHEA-COMP:14570"/>
        <dbReference type="Rhea" id="RHEA-COMP:14572"/>
        <dbReference type="ChEBI" id="CHEBI:15377"/>
        <dbReference type="ChEBI" id="CHEBI:58658"/>
        <dbReference type="ChEBI" id="CHEBI:140523"/>
        <dbReference type="EC" id="3.2.1.67"/>
    </reaction>
</comment>
<dbReference type="EC" id="3.2.1.67" evidence="13"/>
<keyword evidence="5 15" id="KW-0378">Hydrolase</keyword>
<dbReference type="SUPFAM" id="SSF51126">
    <property type="entry name" value="Pectin lyase-like"/>
    <property type="match status" value="1"/>
</dbReference>
<dbReference type="GO" id="GO:0004650">
    <property type="term" value="F:polygalacturonase activity"/>
    <property type="evidence" value="ECO:0007669"/>
    <property type="project" value="InterPro"/>
</dbReference>
<comment type="function">
    <text evidence="12">Specific in hydrolyzing the terminal glycosidic bond of polygalacturonic acid and oligogalacturonates.</text>
</comment>
<dbReference type="GO" id="GO:0005576">
    <property type="term" value="C:extracellular region"/>
    <property type="evidence" value="ECO:0007669"/>
    <property type="project" value="UniProtKB-SubCell"/>
</dbReference>